<evidence type="ECO:0000313" key="4">
    <source>
        <dbReference type="Proteomes" id="UP000541444"/>
    </source>
</evidence>
<keyword evidence="4" id="KW-1185">Reference proteome</keyword>
<comment type="caution">
    <text evidence="3">The sequence shown here is derived from an EMBL/GenBank/DDBJ whole genome shotgun (WGS) entry which is preliminary data.</text>
</comment>
<dbReference type="InterPro" id="IPR036423">
    <property type="entry name" value="SOD-like_Cu/Zn_dom_sf"/>
</dbReference>
<accession>A0A7J7MLB6</accession>
<evidence type="ECO:0000259" key="2">
    <source>
        <dbReference type="Pfam" id="PF00080"/>
    </source>
</evidence>
<dbReference type="EMBL" id="JACGCM010001420">
    <property type="protein sequence ID" value="KAF6155528.1"/>
    <property type="molecule type" value="Genomic_DNA"/>
</dbReference>
<reference evidence="3 4" key="1">
    <citation type="journal article" date="2020" name="IScience">
        <title>Genome Sequencing of the Endangered Kingdonia uniflora (Circaeasteraceae, Ranunculales) Reveals Potential Mechanisms of Evolutionary Specialization.</title>
        <authorList>
            <person name="Sun Y."/>
            <person name="Deng T."/>
            <person name="Zhang A."/>
            <person name="Moore M.J."/>
            <person name="Landis J.B."/>
            <person name="Lin N."/>
            <person name="Zhang H."/>
            <person name="Zhang X."/>
            <person name="Huang J."/>
            <person name="Zhang X."/>
            <person name="Sun H."/>
            <person name="Wang H."/>
        </authorList>
    </citation>
    <scope>NUCLEOTIDE SEQUENCE [LARGE SCALE GENOMIC DNA]</scope>
    <source>
        <strain evidence="3">TB1705</strain>
        <tissue evidence="3">Leaf</tissue>
    </source>
</reference>
<protein>
    <recommendedName>
        <fullName evidence="2">Superoxide dismutase copper/zinc binding domain-containing protein</fullName>
    </recommendedName>
</protein>
<dbReference type="SUPFAM" id="SSF49329">
    <property type="entry name" value="Cu,Zn superoxide dismutase-like"/>
    <property type="match status" value="1"/>
</dbReference>
<feature type="domain" description="Superoxide dismutase copper/zinc binding" evidence="2">
    <location>
        <begin position="100"/>
        <end position="157"/>
    </location>
</feature>
<dbReference type="OrthoDB" id="2015551at2759"/>
<proteinExistence type="predicted"/>
<dbReference type="Pfam" id="PF00080">
    <property type="entry name" value="Sod_Cu"/>
    <property type="match status" value="1"/>
</dbReference>
<dbReference type="Gene3D" id="2.60.40.200">
    <property type="entry name" value="Superoxide dismutase, copper/zinc binding domain"/>
    <property type="match status" value="1"/>
</dbReference>
<keyword evidence="1" id="KW-0186">Copper</keyword>
<dbReference type="InterPro" id="IPR001424">
    <property type="entry name" value="SOD_Cu_Zn_dom"/>
</dbReference>
<dbReference type="GO" id="GO:0005507">
    <property type="term" value="F:copper ion binding"/>
    <property type="evidence" value="ECO:0007669"/>
    <property type="project" value="InterPro"/>
</dbReference>
<organism evidence="3 4">
    <name type="scientific">Kingdonia uniflora</name>
    <dbReference type="NCBI Taxonomy" id="39325"/>
    <lineage>
        <taxon>Eukaryota</taxon>
        <taxon>Viridiplantae</taxon>
        <taxon>Streptophyta</taxon>
        <taxon>Embryophyta</taxon>
        <taxon>Tracheophyta</taxon>
        <taxon>Spermatophyta</taxon>
        <taxon>Magnoliopsida</taxon>
        <taxon>Ranunculales</taxon>
        <taxon>Circaeasteraceae</taxon>
        <taxon>Kingdonia</taxon>
    </lineage>
</organism>
<evidence type="ECO:0000256" key="1">
    <source>
        <dbReference type="ARBA" id="ARBA00023008"/>
    </source>
</evidence>
<evidence type="ECO:0000313" key="3">
    <source>
        <dbReference type="EMBL" id="KAF6155528.1"/>
    </source>
</evidence>
<dbReference type="PANTHER" id="PTHR10003">
    <property type="entry name" value="SUPEROXIDE DISMUTASE CU-ZN -RELATED"/>
    <property type="match status" value="1"/>
</dbReference>
<dbReference type="Proteomes" id="UP000541444">
    <property type="component" value="Unassembled WGS sequence"/>
</dbReference>
<gene>
    <name evidence="3" type="ORF">GIB67_017883</name>
</gene>
<dbReference type="InterPro" id="IPR024134">
    <property type="entry name" value="SOD_Cu/Zn_/chaperone"/>
</dbReference>
<dbReference type="AlphaFoldDB" id="A0A7J7MLB6"/>
<sequence length="279" mass="30645">MERVCTLVLADLLLTTHRRRVKFEAEIYRILNSRAAKALYDSKEERTGVTQKRTHLLDGIADILVGLFGGDVLGPMKSIFTSSEVLRMGVFQQICNMFCGGTTVAEATIVDTQIPLSGSNAVIGRALVHELQDDLGNGGHELSLSTGNVGGRLACGTLTLMTFIISRLQSSFPASLMNFNDQRSYAVFGLQHENHFDKKLLDICTEEQRLQILLTAMSELGKLVNISLNMHGQRSTEVNRDCENSAASFTCHFSPSAQVPSLYLGIEHKSCYPALFATL</sequence>
<name>A0A7J7MLB6_9MAGN</name>
<dbReference type="GO" id="GO:0006801">
    <property type="term" value="P:superoxide metabolic process"/>
    <property type="evidence" value="ECO:0007669"/>
    <property type="project" value="InterPro"/>
</dbReference>